<evidence type="ECO:0000259" key="2">
    <source>
        <dbReference type="Pfam" id="PF00561"/>
    </source>
</evidence>
<evidence type="ECO:0000313" key="3">
    <source>
        <dbReference type="EMBL" id="MFD2758375.1"/>
    </source>
</evidence>
<gene>
    <name evidence="3" type="ORF">ACFSW7_08285</name>
</gene>
<dbReference type="SUPFAM" id="SSF53474">
    <property type="entry name" value="alpha/beta-Hydrolases"/>
    <property type="match status" value="1"/>
</dbReference>
<protein>
    <submittedName>
        <fullName evidence="3">Alpha/beta fold hydrolase</fullName>
    </submittedName>
</protein>
<dbReference type="Gene3D" id="3.40.50.1820">
    <property type="entry name" value="alpha/beta hydrolase"/>
    <property type="match status" value="1"/>
</dbReference>
<dbReference type="InterPro" id="IPR000073">
    <property type="entry name" value="AB_hydrolase_1"/>
</dbReference>
<name>A0ABW5UYR7_9MICO</name>
<keyword evidence="4" id="KW-1185">Reference proteome</keyword>
<dbReference type="RefSeq" id="WP_019619413.1">
    <property type="nucleotide sequence ID" value="NZ_JBHUNE010000006.1"/>
</dbReference>
<evidence type="ECO:0000256" key="1">
    <source>
        <dbReference type="ARBA" id="ARBA00022801"/>
    </source>
</evidence>
<dbReference type="EMBL" id="JBHUNE010000006">
    <property type="protein sequence ID" value="MFD2758375.1"/>
    <property type="molecule type" value="Genomic_DNA"/>
</dbReference>
<accession>A0ABW5UYR7</accession>
<dbReference type="InterPro" id="IPR029058">
    <property type="entry name" value="AB_hydrolase_fold"/>
</dbReference>
<proteinExistence type="predicted"/>
<evidence type="ECO:0000313" key="4">
    <source>
        <dbReference type="Proteomes" id="UP001597492"/>
    </source>
</evidence>
<dbReference type="GO" id="GO:0016787">
    <property type="term" value="F:hydrolase activity"/>
    <property type="evidence" value="ECO:0007669"/>
    <property type="project" value="UniProtKB-KW"/>
</dbReference>
<reference evidence="4" key="1">
    <citation type="journal article" date="2019" name="Int. J. Syst. Evol. Microbiol.">
        <title>The Global Catalogue of Microorganisms (GCM) 10K type strain sequencing project: providing services to taxonomists for standard genome sequencing and annotation.</title>
        <authorList>
            <consortium name="The Broad Institute Genomics Platform"/>
            <consortium name="The Broad Institute Genome Sequencing Center for Infectious Disease"/>
            <person name="Wu L."/>
            <person name="Ma J."/>
        </authorList>
    </citation>
    <scope>NUCLEOTIDE SEQUENCE [LARGE SCALE GENOMIC DNA]</scope>
    <source>
        <strain evidence="4">TISTR 1514</strain>
    </source>
</reference>
<dbReference type="Pfam" id="PF00561">
    <property type="entry name" value="Abhydrolase_1"/>
    <property type="match status" value="1"/>
</dbReference>
<comment type="caution">
    <text evidence="3">The sequence shown here is derived from an EMBL/GenBank/DDBJ whole genome shotgun (WGS) entry which is preliminary data.</text>
</comment>
<organism evidence="3 4">
    <name type="scientific">Gulosibacter faecalis</name>
    <dbReference type="NCBI Taxonomy" id="272240"/>
    <lineage>
        <taxon>Bacteria</taxon>
        <taxon>Bacillati</taxon>
        <taxon>Actinomycetota</taxon>
        <taxon>Actinomycetes</taxon>
        <taxon>Micrococcales</taxon>
        <taxon>Microbacteriaceae</taxon>
        <taxon>Gulosibacter</taxon>
    </lineage>
</organism>
<dbReference type="PRINTS" id="PR00111">
    <property type="entry name" value="ABHYDROLASE"/>
</dbReference>
<dbReference type="PANTHER" id="PTHR46118">
    <property type="entry name" value="PROTEIN ABHD11"/>
    <property type="match status" value="1"/>
</dbReference>
<dbReference type="Proteomes" id="UP001597492">
    <property type="component" value="Unassembled WGS sequence"/>
</dbReference>
<keyword evidence="1 3" id="KW-0378">Hydrolase</keyword>
<feature type="domain" description="AB hydrolase-1" evidence="2">
    <location>
        <begin position="16"/>
        <end position="252"/>
    </location>
</feature>
<sequence>MAELALQTVGEGPRRVVFLHGLMGRGRNFGAIARGLGDEFTSLLVDLPNHGDSAWTESFGYFDMADAVARVMREELSDASGRVEPAAVVGHSMGGKVAMLLTLRHPDLVERLTVVDIGPGESGTSPSGFEHLLGSLRRVDLERVRRRSDAEAQLADLIPDTTVRQFLLQNLRPAGAGRYEWQPNLELLYAALPEILGWPDVDTAAYEGPVVWIAGERSNYVRDDDDPVMRALFPRVRKAVIRDSGHWVHSEQPARFLATLKYFLDQPA</sequence>
<dbReference type="PANTHER" id="PTHR46118:SF4">
    <property type="entry name" value="PROTEIN ABHD11"/>
    <property type="match status" value="1"/>
</dbReference>